<protein>
    <submittedName>
        <fullName evidence="1">Uncharacterized protein</fullName>
    </submittedName>
</protein>
<name>A0A381U1F2_9ZZZZ</name>
<proteinExistence type="predicted"/>
<reference evidence="1" key="1">
    <citation type="submission" date="2018-05" db="EMBL/GenBank/DDBJ databases">
        <authorList>
            <person name="Lanie J.A."/>
            <person name="Ng W.-L."/>
            <person name="Kazmierczak K.M."/>
            <person name="Andrzejewski T.M."/>
            <person name="Davidsen T.M."/>
            <person name="Wayne K.J."/>
            <person name="Tettelin H."/>
            <person name="Glass J.I."/>
            <person name="Rusch D."/>
            <person name="Podicherti R."/>
            <person name="Tsui H.-C.T."/>
            <person name="Winkler M.E."/>
        </authorList>
    </citation>
    <scope>NUCLEOTIDE SEQUENCE</scope>
</reference>
<feature type="non-terminal residue" evidence="1">
    <location>
        <position position="26"/>
    </location>
</feature>
<gene>
    <name evidence="1" type="ORF">METZ01_LOCUS74425</name>
</gene>
<dbReference type="AlphaFoldDB" id="A0A381U1F2"/>
<dbReference type="EMBL" id="UINC01005476">
    <property type="protein sequence ID" value="SVA21571.1"/>
    <property type="molecule type" value="Genomic_DNA"/>
</dbReference>
<evidence type="ECO:0000313" key="1">
    <source>
        <dbReference type="EMBL" id="SVA21571.1"/>
    </source>
</evidence>
<accession>A0A381U1F2</accession>
<organism evidence="1">
    <name type="scientific">marine metagenome</name>
    <dbReference type="NCBI Taxonomy" id="408172"/>
    <lineage>
        <taxon>unclassified sequences</taxon>
        <taxon>metagenomes</taxon>
        <taxon>ecological metagenomes</taxon>
    </lineage>
</organism>
<sequence>MNFVNKDHFILVDLQAKSQTSIDVTD</sequence>